<dbReference type="AlphaFoldDB" id="A0A345P2I4"/>
<dbReference type="PRINTS" id="PR00455">
    <property type="entry name" value="HTHTETR"/>
</dbReference>
<keyword evidence="1" id="KW-0805">Transcription regulation</keyword>
<dbReference type="Gene3D" id="1.10.357.10">
    <property type="entry name" value="Tetracycline Repressor, domain 2"/>
    <property type="match status" value="1"/>
</dbReference>
<protein>
    <submittedName>
        <fullName evidence="6">TetR/AcrR family transcriptional regulator</fullName>
    </submittedName>
</protein>
<dbReference type="EMBL" id="CP031222">
    <property type="protein sequence ID" value="AXI01493.1"/>
    <property type="molecule type" value="Genomic_DNA"/>
</dbReference>
<dbReference type="InterPro" id="IPR001647">
    <property type="entry name" value="HTH_TetR"/>
</dbReference>
<evidence type="ECO:0000256" key="4">
    <source>
        <dbReference type="PROSITE-ProRule" id="PRU00335"/>
    </source>
</evidence>
<dbReference type="RefSeq" id="WP_114897603.1">
    <property type="nucleotide sequence ID" value="NZ_CP031222.1"/>
</dbReference>
<accession>A0A345P2I4</accession>
<evidence type="ECO:0000256" key="2">
    <source>
        <dbReference type="ARBA" id="ARBA00023125"/>
    </source>
</evidence>
<evidence type="ECO:0000313" key="6">
    <source>
        <dbReference type="EMBL" id="AXI01493.1"/>
    </source>
</evidence>
<organism evidence="6 7">
    <name type="scientific">Aquirhabdus parva</name>
    <dbReference type="NCBI Taxonomy" id="2283318"/>
    <lineage>
        <taxon>Bacteria</taxon>
        <taxon>Pseudomonadati</taxon>
        <taxon>Pseudomonadota</taxon>
        <taxon>Gammaproteobacteria</taxon>
        <taxon>Moraxellales</taxon>
        <taxon>Moraxellaceae</taxon>
        <taxon>Aquirhabdus</taxon>
    </lineage>
</organism>
<dbReference type="Pfam" id="PF00440">
    <property type="entry name" value="TetR_N"/>
    <property type="match status" value="1"/>
</dbReference>
<dbReference type="PROSITE" id="PS50977">
    <property type="entry name" value="HTH_TETR_2"/>
    <property type="match status" value="1"/>
</dbReference>
<proteinExistence type="predicted"/>
<evidence type="ECO:0000313" key="7">
    <source>
        <dbReference type="Proteomes" id="UP000253940"/>
    </source>
</evidence>
<name>A0A345P2I4_9GAMM</name>
<feature type="domain" description="HTH tetR-type" evidence="5">
    <location>
        <begin position="6"/>
        <end position="66"/>
    </location>
</feature>
<dbReference type="Proteomes" id="UP000253940">
    <property type="component" value="Chromosome"/>
</dbReference>
<dbReference type="InterPro" id="IPR050109">
    <property type="entry name" value="HTH-type_TetR-like_transc_reg"/>
</dbReference>
<keyword evidence="7" id="KW-1185">Reference proteome</keyword>
<evidence type="ECO:0000256" key="1">
    <source>
        <dbReference type="ARBA" id="ARBA00023015"/>
    </source>
</evidence>
<gene>
    <name evidence="6" type="ORF">HYN46_00400</name>
</gene>
<dbReference type="InterPro" id="IPR009057">
    <property type="entry name" value="Homeodomain-like_sf"/>
</dbReference>
<dbReference type="SUPFAM" id="SSF46689">
    <property type="entry name" value="Homeodomain-like"/>
    <property type="match status" value="1"/>
</dbReference>
<dbReference type="GO" id="GO:0000976">
    <property type="term" value="F:transcription cis-regulatory region binding"/>
    <property type="evidence" value="ECO:0007669"/>
    <property type="project" value="TreeGrafter"/>
</dbReference>
<dbReference type="PANTHER" id="PTHR30055">
    <property type="entry name" value="HTH-TYPE TRANSCRIPTIONAL REGULATOR RUTR"/>
    <property type="match status" value="1"/>
</dbReference>
<dbReference type="PANTHER" id="PTHR30055:SF174">
    <property type="entry name" value="TRANSCRIPTIONAL REGULATORY PROTEIN (PROBABLY TETR-FAMILY)-RELATED"/>
    <property type="match status" value="1"/>
</dbReference>
<sequence length="209" mass="23390">MPAIAPDRRELLLDAAQALFAERPFDAVSIADITQRAGVAFGLVAHYFGSKRGIYVASMQAMADQLRAVRDRPPEQDDMAIALQVGIRRHIAYLEEHAVGFRVLMRGGIGADEEVRQIVMKLRWEGAERVMMALNVNHPIGPELYSAMYGWVGFLNESMLAWLEQKAFPREQFATMIIVMLAATLRTVITMNPHTGIDPRLLDRLELGS</sequence>
<dbReference type="KEGG" id="mbah:HYN46_00400"/>
<dbReference type="Pfam" id="PF21943">
    <property type="entry name" value="TetR_C_46"/>
    <property type="match status" value="1"/>
</dbReference>
<dbReference type="InterPro" id="IPR054129">
    <property type="entry name" value="DesT_TetR_C"/>
</dbReference>
<evidence type="ECO:0000259" key="5">
    <source>
        <dbReference type="PROSITE" id="PS50977"/>
    </source>
</evidence>
<keyword evidence="3" id="KW-0804">Transcription</keyword>
<evidence type="ECO:0000256" key="3">
    <source>
        <dbReference type="ARBA" id="ARBA00023163"/>
    </source>
</evidence>
<dbReference type="GO" id="GO:0003700">
    <property type="term" value="F:DNA-binding transcription factor activity"/>
    <property type="evidence" value="ECO:0007669"/>
    <property type="project" value="TreeGrafter"/>
</dbReference>
<feature type="DNA-binding region" description="H-T-H motif" evidence="4">
    <location>
        <begin position="29"/>
        <end position="48"/>
    </location>
</feature>
<reference evidence="6 7" key="1">
    <citation type="submission" date="2018-07" db="EMBL/GenBank/DDBJ databases">
        <title>Genome sequencing of Moraxellaceae gen. HYN0046.</title>
        <authorList>
            <person name="Kim M."/>
            <person name="Yi H."/>
        </authorList>
    </citation>
    <scope>NUCLEOTIDE SEQUENCE [LARGE SCALE GENOMIC DNA]</scope>
    <source>
        <strain evidence="6 7">HYN0046</strain>
    </source>
</reference>
<dbReference type="OrthoDB" id="2356263at2"/>
<keyword evidence="2 4" id="KW-0238">DNA-binding</keyword>